<accession>A0A165SCF1</accession>
<evidence type="ECO:0000313" key="4">
    <source>
        <dbReference type="EMBL" id="KZT71796.1"/>
    </source>
</evidence>
<comment type="similarity">
    <text evidence="1">Belongs to the NmrA-type oxidoreductase family.</text>
</comment>
<dbReference type="Gene3D" id="3.40.50.720">
    <property type="entry name" value="NAD(P)-binding Rossmann-like Domain"/>
    <property type="match status" value="1"/>
</dbReference>
<dbReference type="AlphaFoldDB" id="A0A165SCF1"/>
<dbReference type="Pfam" id="PF05368">
    <property type="entry name" value="NmrA"/>
    <property type="match status" value="1"/>
</dbReference>
<dbReference type="Proteomes" id="UP000076727">
    <property type="component" value="Unassembled WGS sequence"/>
</dbReference>
<proteinExistence type="inferred from homology"/>
<dbReference type="EMBL" id="KV429044">
    <property type="protein sequence ID" value="KZT71796.1"/>
    <property type="molecule type" value="Genomic_DNA"/>
</dbReference>
<name>A0A165SCF1_9APHY</name>
<dbReference type="PANTHER" id="PTHR42748:SF7">
    <property type="entry name" value="NMRA LIKE REDOX SENSOR 1-RELATED"/>
    <property type="match status" value="1"/>
</dbReference>
<feature type="domain" description="NmrA-like" evidence="3">
    <location>
        <begin position="2"/>
        <end position="137"/>
    </location>
</feature>
<evidence type="ECO:0000313" key="5">
    <source>
        <dbReference type="Proteomes" id="UP000076727"/>
    </source>
</evidence>
<gene>
    <name evidence="4" type="ORF">DAEQUDRAFT_97650</name>
</gene>
<dbReference type="InterPro" id="IPR051164">
    <property type="entry name" value="NmrA-like_oxidored"/>
</dbReference>
<evidence type="ECO:0000256" key="2">
    <source>
        <dbReference type="ARBA" id="ARBA00022857"/>
    </source>
</evidence>
<organism evidence="4 5">
    <name type="scientific">Daedalea quercina L-15889</name>
    <dbReference type="NCBI Taxonomy" id="1314783"/>
    <lineage>
        <taxon>Eukaryota</taxon>
        <taxon>Fungi</taxon>
        <taxon>Dikarya</taxon>
        <taxon>Basidiomycota</taxon>
        <taxon>Agaricomycotina</taxon>
        <taxon>Agaricomycetes</taxon>
        <taxon>Polyporales</taxon>
        <taxon>Fomitopsis</taxon>
    </lineage>
</organism>
<dbReference type="InterPro" id="IPR036291">
    <property type="entry name" value="NAD(P)-bd_dom_sf"/>
</dbReference>
<protein>
    <submittedName>
        <fullName evidence="4">NAD(P)-binding protein</fullName>
    </submittedName>
</protein>
<dbReference type="InterPro" id="IPR008030">
    <property type="entry name" value="NmrA-like"/>
</dbReference>
<keyword evidence="2" id="KW-0521">NADP</keyword>
<dbReference type="OrthoDB" id="419598at2759"/>
<sequence length="265" mass="28732">MTILITGASGRTSGYVIEALLASSPTSDLRLLVRSEVAIQKLTAKYPGLKPANFAIGDLLEPSTIGPAVAGIDVIFHNGPSFIPNETAMGIALIEAAKAAGVKHFVFCSVLHPILTKLLNHKAKRDIEEYLIDLSATLQSSVISAAWNPKTWQGYLDLHDLAEVAAKVILDPAPHNLSRYELCGQNCTIEDVARELSAHIGKKIAIKNISSEEALAHFGQSGGYGVEAGDRMLYYYNKRGIPGNTNVLRWLLGREPTTWKALFQL</sequence>
<evidence type="ECO:0000259" key="3">
    <source>
        <dbReference type="Pfam" id="PF05368"/>
    </source>
</evidence>
<dbReference type="STRING" id="1314783.A0A165SCF1"/>
<evidence type="ECO:0000256" key="1">
    <source>
        <dbReference type="ARBA" id="ARBA00006328"/>
    </source>
</evidence>
<dbReference type="SUPFAM" id="SSF51735">
    <property type="entry name" value="NAD(P)-binding Rossmann-fold domains"/>
    <property type="match status" value="1"/>
</dbReference>
<dbReference type="PANTHER" id="PTHR42748">
    <property type="entry name" value="NITROGEN METABOLITE REPRESSION PROTEIN NMRA FAMILY MEMBER"/>
    <property type="match status" value="1"/>
</dbReference>
<keyword evidence="5" id="KW-1185">Reference proteome</keyword>
<reference evidence="4 5" key="1">
    <citation type="journal article" date="2016" name="Mol. Biol. Evol.">
        <title>Comparative Genomics of Early-Diverging Mushroom-Forming Fungi Provides Insights into the Origins of Lignocellulose Decay Capabilities.</title>
        <authorList>
            <person name="Nagy L.G."/>
            <person name="Riley R."/>
            <person name="Tritt A."/>
            <person name="Adam C."/>
            <person name="Daum C."/>
            <person name="Floudas D."/>
            <person name="Sun H."/>
            <person name="Yadav J.S."/>
            <person name="Pangilinan J."/>
            <person name="Larsson K.H."/>
            <person name="Matsuura K."/>
            <person name="Barry K."/>
            <person name="Labutti K."/>
            <person name="Kuo R."/>
            <person name="Ohm R.A."/>
            <person name="Bhattacharya S.S."/>
            <person name="Shirouzu T."/>
            <person name="Yoshinaga Y."/>
            <person name="Martin F.M."/>
            <person name="Grigoriev I.V."/>
            <person name="Hibbett D.S."/>
        </authorList>
    </citation>
    <scope>NUCLEOTIDE SEQUENCE [LARGE SCALE GENOMIC DNA]</scope>
    <source>
        <strain evidence="4 5">L-15889</strain>
    </source>
</reference>